<proteinExistence type="predicted"/>
<evidence type="ECO:0000313" key="3">
    <source>
        <dbReference type="EMBL" id="KAF5853242.1"/>
    </source>
</evidence>
<keyword evidence="2" id="KW-0732">Signal</keyword>
<organism evidence="3 4">
    <name type="scientific">Cochliobolus sativus</name>
    <name type="common">Common root rot and spot blotch fungus</name>
    <name type="synonym">Bipolaris sorokiniana</name>
    <dbReference type="NCBI Taxonomy" id="45130"/>
    <lineage>
        <taxon>Eukaryota</taxon>
        <taxon>Fungi</taxon>
        <taxon>Dikarya</taxon>
        <taxon>Ascomycota</taxon>
        <taxon>Pezizomycotina</taxon>
        <taxon>Dothideomycetes</taxon>
        <taxon>Pleosporomycetidae</taxon>
        <taxon>Pleosporales</taxon>
        <taxon>Pleosporineae</taxon>
        <taxon>Pleosporaceae</taxon>
        <taxon>Bipolaris</taxon>
    </lineage>
</organism>
<accession>A0A8H5ZQ15</accession>
<dbReference type="Proteomes" id="UP000624244">
    <property type="component" value="Unassembled WGS sequence"/>
</dbReference>
<protein>
    <submittedName>
        <fullName evidence="3">Uncharacterized protein</fullName>
    </submittedName>
</protein>
<comment type="caution">
    <text evidence="3">The sequence shown here is derived from an EMBL/GenBank/DDBJ whole genome shotgun (WGS) entry which is preliminary data.</text>
</comment>
<evidence type="ECO:0000256" key="2">
    <source>
        <dbReference type="SAM" id="SignalP"/>
    </source>
</evidence>
<feature type="compositionally biased region" description="Basic and acidic residues" evidence="1">
    <location>
        <begin position="87"/>
        <end position="96"/>
    </location>
</feature>
<sequence>MHVRNLFLFGSLAMPIIAMPTSASNVVPRESVPIEQRGFSVVRVYRDLLKRVPLTEAIPKAASWDEVVKKDLEERGRPIKGAGGGPSKRDLEERGRPIKGAGGGPSKRDPLASGTNLEERGRLKGAGGGPRN</sequence>
<feature type="chain" id="PRO_5034411764" evidence="2">
    <location>
        <begin position="24"/>
        <end position="132"/>
    </location>
</feature>
<evidence type="ECO:0000313" key="4">
    <source>
        <dbReference type="Proteomes" id="UP000624244"/>
    </source>
</evidence>
<dbReference type="EMBL" id="WNKQ01000002">
    <property type="protein sequence ID" value="KAF5853242.1"/>
    <property type="molecule type" value="Genomic_DNA"/>
</dbReference>
<feature type="region of interest" description="Disordered" evidence="1">
    <location>
        <begin position="72"/>
        <end position="132"/>
    </location>
</feature>
<reference evidence="3" key="1">
    <citation type="submission" date="2019-11" db="EMBL/GenBank/DDBJ databases">
        <title>Bipolaris sorokiniana Genome sequencing.</title>
        <authorList>
            <person name="Wang H."/>
        </authorList>
    </citation>
    <scope>NUCLEOTIDE SEQUENCE</scope>
</reference>
<gene>
    <name evidence="3" type="ORF">GGP41_001798</name>
</gene>
<feature type="signal peptide" evidence="2">
    <location>
        <begin position="1"/>
        <end position="23"/>
    </location>
</feature>
<name>A0A8H5ZQ15_COCSA</name>
<dbReference type="AlphaFoldDB" id="A0A8H5ZQ15"/>
<evidence type="ECO:0000256" key="1">
    <source>
        <dbReference type="SAM" id="MobiDB-lite"/>
    </source>
</evidence>